<dbReference type="GO" id="GO:0003856">
    <property type="term" value="F:3-dehydroquinate synthase activity"/>
    <property type="evidence" value="ECO:0007669"/>
    <property type="project" value="TreeGrafter"/>
</dbReference>
<feature type="domain" description="3-dehydroquinate synthase C-terminal" evidence="8">
    <location>
        <begin position="169"/>
        <end position="299"/>
    </location>
</feature>
<dbReference type="KEGG" id="bmx:BMS_3157"/>
<dbReference type="STRING" id="862908.BMS_3157"/>
<dbReference type="PANTHER" id="PTHR43622:SF1">
    <property type="entry name" value="3-DEHYDROQUINATE SYNTHASE"/>
    <property type="match status" value="1"/>
</dbReference>
<evidence type="ECO:0000256" key="3">
    <source>
        <dbReference type="ARBA" id="ARBA00022723"/>
    </source>
</evidence>
<dbReference type="Proteomes" id="UP000008963">
    <property type="component" value="Chromosome"/>
</dbReference>
<name>E1WZX8_HALMS</name>
<evidence type="ECO:0000256" key="1">
    <source>
        <dbReference type="ARBA" id="ARBA00001911"/>
    </source>
</evidence>
<sequence>MMSSKIEFCKLDYIKEKIRSINSDLILVIADLNVWSHYSKLLPLMNIEGKKVVFWKAPDGEKVKDFENLSSAIEFFLSKNVHRKAHLVSLGGGATSDFSGMVAALLLRGIEWSTIPTTLLSMVDAGIGGKVAINSPQGKNLIGAFYHPTNIWICDSFLETLDEREWSSGAGEIVKYGFLSKEIGEKIIPDVDIKTLIKSCVLYKEEVVANDFKESGERKKLNFGHTFGHAIEVEYQIPHGLAVVWGILLVDILFNEGKLIPRAKELIENLKIELGDSPWLNKEFPVDKIMKYLRKDKKTTSSELIEFVVVKDIGNVEFHSISFNEVENKLIENKDVIRKLTI</sequence>
<dbReference type="GO" id="GO:0009073">
    <property type="term" value="P:aromatic amino acid family biosynthetic process"/>
    <property type="evidence" value="ECO:0007669"/>
    <property type="project" value="InterPro"/>
</dbReference>
<comment type="cofactor">
    <cofactor evidence="2">
        <name>Co(2+)</name>
        <dbReference type="ChEBI" id="CHEBI:48828"/>
    </cofactor>
</comment>
<evidence type="ECO:0000259" key="8">
    <source>
        <dbReference type="Pfam" id="PF24621"/>
    </source>
</evidence>
<dbReference type="PATRIC" id="fig|862908.3.peg.3019"/>
<dbReference type="Gene3D" id="1.20.1090.10">
    <property type="entry name" value="Dehydroquinate synthase-like - alpha domain"/>
    <property type="match status" value="1"/>
</dbReference>
<dbReference type="SUPFAM" id="SSF56796">
    <property type="entry name" value="Dehydroquinate synthase-like"/>
    <property type="match status" value="1"/>
</dbReference>
<dbReference type="eggNOG" id="COG0337">
    <property type="taxonomic scope" value="Bacteria"/>
</dbReference>
<evidence type="ECO:0000256" key="4">
    <source>
        <dbReference type="ARBA" id="ARBA00023027"/>
    </source>
</evidence>
<keyword evidence="6" id="KW-0170">Cobalt</keyword>
<keyword evidence="5" id="KW-0456">Lyase</keyword>
<keyword evidence="4" id="KW-0520">NAD</keyword>
<dbReference type="InterPro" id="IPR030963">
    <property type="entry name" value="DHQ_synth_fam"/>
</dbReference>
<dbReference type="PANTHER" id="PTHR43622">
    <property type="entry name" value="3-DEHYDROQUINATE SYNTHASE"/>
    <property type="match status" value="1"/>
</dbReference>
<keyword evidence="10" id="KW-1185">Reference proteome</keyword>
<evidence type="ECO:0000256" key="5">
    <source>
        <dbReference type="ARBA" id="ARBA00023239"/>
    </source>
</evidence>
<comment type="cofactor">
    <cofactor evidence="1">
        <name>NAD(+)</name>
        <dbReference type="ChEBI" id="CHEBI:57540"/>
    </cofactor>
</comment>
<dbReference type="Gene3D" id="3.40.50.1970">
    <property type="match status" value="1"/>
</dbReference>
<evidence type="ECO:0000313" key="10">
    <source>
        <dbReference type="Proteomes" id="UP000008963"/>
    </source>
</evidence>
<dbReference type="EMBL" id="FQ312005">
    <property type="protein sequence ID" value="CBW27914.1"/>
    <property type="molecule type" value="Genomic_DNA"/>
</dbReference>
<gene>
    <name evidence="9" type="primary">aroB</name>
    <name evidence="9" type="ordered locus">BMS_3157</name>
</gene>
<evidence type="ECO:0000256" key="6">
    <source>
        <dbReference type="ARBA" id="ARBA00023285"/>
    </source>
</evidence>
<protein>
    <submittedName>
        <fullName evidence="9">3-dehydroquinate synthase</fullName>
    </submittedName>
</protein>
<dbReference type="CDD" id="cd08195">
    <property type="entry name" value="DHQS"/>
    <property type="match status" value="1"/>
</dbReference>
<accession>E1WZX8</accession>
<evidence type="ECO:0000256" key="2">
    <source>
        <dbReference type="ARBA" id="ARBA00001941"/>
    </source>
</evidence>
<evidence type="ECO:0000313" key="9">
    <source>
        <dbReference type="EMBL" id="CBW27914.1"/>
    </source>
</evidence>
<organism evidence="9 10">
    <name type="scientific">Halobacteriovorax marinus (strain ATCC BAA-682 / DSM 15412 / SJ)</name>
    <name type="common">Bacteriovorax marinus</name>
    <dbReference type="NCBI Taxonomy" id="862908"/>
    <lineage>
        <taxon>Bacteria</taxon>
        <taxon>Pseudomonadati</taxon>
        <taxon>Bdellovibrionota</taxon>
        <taxon>Bacteriovoracia</taxon>
        <taxon>Bacteriovoracales</taxon>
        <taxon>Halobacteriovoraceae</taxon>
        <taxon>Halobacteriovorax</taxon>
    </lineage>
</organism>
<dbReference type="AlphaFoldDB" id="E1WZX8"/>
<proteinExistence type="predicted"/>
<dbReference type="Pfam" id="PF24621">
    <property type="entry name" value="DHQS_C"/>
    <property type="match status" value="1"/>
</dbReference>
<evidence type="ECO:0000259" key="7">
    <source>
        <dbReference type="Pfam" id="PF01761"/>
    </source>
</evidence>
<feature type="domain" description="3-dehydroquinate synthase N-terminal" evidence="7">
    <location>
        <begin position="57"/>
        <end position="167"/>
    </location>
</feature>
<dbReference type="InterPro" id="IPR056179">
    <property type="entry name" value="DHQS_C"/>
</dbReference>
<dbReference type="InterPro" id="IPR050071">
    <property type="entry name" value="Dehydroquinate_synthase"/>
</dbReference>
<dbReference type="GO" id="GO:0046872">
    <property type="term" value="F:metal ion binding"/>
    <property type="evidence" value="ECO:0007669"/>
    <property type="project" value="UniProtKB-KW"/>
</dbReference>
<reference evidence="10" key="1">
    <citation type="journal article" date="2013" name="ISME J.">
        <title>A small predatory core genome in the divergent marine Bacteriovorax marinus SJ and the terrestrial Bdellovibrio bacteriovorus.</title>
        <authorList>
            <person name="Crossman L.C."/>
            <person name="Chen H."/>
            <person name="Cerdeno-Tarraga A.M."/>
            <person name="Brooks K."/>
            <person name="Quail M.A."/>
            <person name="Pineiro S.A."/>
            <person name="Hobley L."/>
            <person name="Sockett R.E."/>
            <person name="Bentley S.D."/>
            <person name="Parkhill J."/>
            <person name="Williams H.N."/>
            <person name="Stine O.C."/>
        </authorList>
    </citation>
    <scope>NUCLEOTIDE SEQUENCE [LARGE SCALE GENOMIC DNA]</scope>
    <source>
        <strain evidence="10">ATCC BAA-682 / DSM 15412 / SJ</strain>
    </source>
</reference>
<dbReference type="InterPro" id="IPR030960">
    <property type="entry name" value="DHQS/DOIS_N"/>
</dbReference>
<dbReference type="Pfam" id="PF01761">
    <property type="entry name" value="DHQ_synthase"/>
    <property type="match status" value="1"/>
</dbReference>
<dbReference type="HOGENOM" id="CLU_001201_0_1_7"/>
<dbReference type="PIRSF" id="PIRSF001455">
    <property type="entry name" value="DHQ_synth"/>
    <property type="match status" value="1"/>
</dbReference>
<keyword evidence="3" id="KW-0479">Metal-binding</keyword>